<protein>
    <submittedName>
        <fullName evidence="1">Uncharacterized protein</fullName>
    </submittedName>
</protein>
<sequence>MEDVYLHTLTTIESHIKQLDQQPTRIPQKQTNNTFSKLPHIDIPTFTGKYSDYNPFIDLFDALIHNNTNIENVQRLFYLRNSLQGEPLDLIKNLPLVGNSYLEAKTLLHNRYNNRYKITNEHINILLDIAPITKSTALCIRSFVSTIKQQLAALRNLNHNVEQWDAIVLCILTRKLDILCNREFQLSKSAEPTVQTLLDFLDNRALALENAEKVNSISPFSVKASHIATARSAAGAALKESVPPPMVCALCKLHHKLFNCPKFKLMSAADRLKFVLNKHLCKICLNDHKGKCRYFFKCGVCKEKHNSLLHQEEVSPVALLLESSSKQVLLPTAKVKVIATDGTELHVKALLDSGSQVSFITSELVHLLNIQPKAINVPVIGIGNSTCSVNQYVNIPIYSNSNKDFCIRVTAYIMDNITTMMPQTEMPRENFKLPPGTILADSSFYKPSVIHILLGADIFFQVLLPNRQRVEQIEAGGSGLYVPVLDTQFGCVLAGSLAKDPFSNIGSTYQVTSLFCQTCENSLNDTLSSFWKTESIPETFPEKLPEHEECEKLFSKTVQLNSKTNRFQVALPLKLALPFINKSLGHSFDLALKRFKNLENRFLRDHNLYKLYKEFIEEYIQQGHATIIDISQYDLYNDPVYFLPHHPVLRLDKKTTKCRVVFDGSMKTSTKVSLNDMLMNGPVVQNELLDILLLFRVDEYIFIADIKSMFRMILLDPKYKSLQNILWRDSPKNNIQCLQLNTVTYGLKSSSYLATRCLKELADKYKEEFPLAAFIIENSMYVDDALVSQKTSELLTEAKRQLCSLLNRGGFQLHKWFSNCPQLLKEIPKSQQHLDNIDLEKDNYIKTLGVKYDTVTDSFLISSPQSNANMPLTKRDILSFIGKFYDPLGLAGPIVVLAKVIMQRLWKAQVGWDEHPPHDLLKAWSEFYDGLQSMLPITTPRYTGFCKARSIQIVGFADASNSAYGCCVYLRVLDDLHNVKVSLLCSKSRVNPLKQKLTMPRLELNAAVLLAKLVARIHSTLKLKLIINDVILYSDSQIVLAWLKTNINTLNTYVANRVKIITELTDKYIWSYISSDENAADSLSRGILPHKLQGHPLWWNGPDNLQGSDYKPVSFTSILLPCKLPEINSPSTSLKSMVCTTLKNILDLDFLKKFSSINKMQRILAYILRFIKNIKRNSSKNKLSYISTSELNDSLLLIIKFEQQKHFKSDILELQGRNQVLKGNLKGLCPFIDNKGLLRAGGRLENAAIAYSQKHPVILPRDSYITHLIIHNEHLKNLHAGPRLVLSSINQRFWIIHGMREVKKVIHKCIICFKLKANTAKQLMGTLPSERVNPSRPFQRIGLDFAGPILIKQSRIRKALETKAYISDGKVRVVEVKTANGKAHRRSISKICVLPIDTN</sequence>
<evidence type="ECO:0000313" key="2">
    <source>
        <dbReference type="Proteomes" id="UP000824533"/>
    </source>
</evidence>
<keyword evidence="2" id="KW-1185">Reference proteome</keyword>
<accession>A0ACC1DD50</accession>
<organism evidence="1 2">
    <name type="scientific">Dendrolimus kikuchii</name>
    <dbReference type="NCBI Taxonomy" id="765133"/>
    <lineage>
        <taxon>Eukaryota</taxon>
        <taxon>Metazoa</taxon>
        <taxon>Ecdysozoa</taxon>
        <taxon>Arthropoda</taxon>
        <taxon>Hexapoda</taxon>
        <taxon>Insecta</taxon>
        <taxon>Pterygota</taxon>
        <taxon>Neoptera</taxon>
        <taxon>Endopterygota</taxon>
        <taxon>Lepidoptera</taxon>
        <taxon>Glossata</taxon>
        <taxon>Ditrysia</taxon>
        <taxon>Bombycoidea</taxon>
        <taxon>Lasiocampidae</taxon>
        <taxon>Dendrolimus</taxon>
    </lineage>
</organism>
<comment type="caution">
    <text evidence="1">The sequence shown here is derived from an EMBL/GenBank/DDBJ whole genome shotgun (WGS) entry which is preliminary data.</text>
</comment>
<dbReference type="Proteomes" id="UP000824533">
    <property type="component" value="Linkage Group LG04"/>
</dbReference>
<proteinExistence type="predicted"/>
<reference evidence="1 2" key="1">
    <citation type="journal article" date="2021" name="Front. Genet.">
        <title>Chromosome-Level Genome Assembly Reveals Significant Gene Expansion in the Toll and IMD Signaling Pathways of Dendrolimus kikuchii.</title>
        <authorList>
            <person name="Zhou J."/>
            <person name="Wu P."/>
            <person name="Xiong Z."/>
            <person name="Liu N."/>
            <person name="Zhao N."/>
            <person name="Ji M."/>
            <person name="Qiu Y."/>
            <person name="Yang B."/>
        </authorList>
    </citation>
    <scope>NUCLEOTIDE SEQUENCE [LARGE SCALE GENOMIC DNA]</scope>
    <source>
        <strain evidence="1">Ann1</strain>
    </source>
</reference>
<name>A0ACC1DD50_9NEOP</name>
<gene>
    <name evidence="1" type="ORF">K1T71_002605</name>
</gene>
<evidence type="ECO:0000313" key="1">
    <source>
        <dbReference type="EMBL" id="KAJ0181883.1"/>
    </source>
</evidence>
<dbReference type="EMBL" id="CM034390">
    <property type="protein sequence ID" value="KAJ0181883.1"/>
    <property type="molecule type" value="Genomic_DNA"/>
</dbReference>